<dbReference type="Pfam" id="PF15216">
    <property type="entry name" value="TSLP"/>
    <property type="match status" value="1"/>
</dbReference>
<reference evidence="1" key="3">
    <citation type="submission" date="2025-08" db="UniProtKB">
        <authorList>
            <consortium name="Ensembl"/>
        </authorList>
    </citation>
    <scope>IDENTIFICATION</scope>
</reference>
<name>A0A4X1TXG4_PIG</name>
<dbReference type="Proteomes" id="UP000008227">
    <property type="component" value="Chromosome 2"/>
</dbReference>
<dbReference type="AlphaFoldDB" id="A0A4X1TXG4"/>
<dbReference type="InterPro" id="IPR038329">
    <property type="entry name" value="TSLP_sf"/>
</dbReference>
<evidence type="ECO:0000313" key="1">
    <source>
        <dbReference type="Ensembl" id="ENSSSCP00000015103.4"/>
    </source>
</evidence>
<dbReference type="PANTHER" id="PTHR38003:SF1">
    <property type="entry name" value="THYMIC STROMAL LYMPHOPOIETIN"/>
    <property type="match status" value="1"/>
</dbReference>
<dbReference type="HOGENOM" id="CLU_143224_0_0_1"/>
<dbReference type="ExpressionAtlas" id="A0A4X1TXG4">
    <property type="expression patterns" value="baseline"/>
</dbReference>
<evidence type="ECO:0000313" key="2">
    <source>
        <dbReference type="Proteomes" id="UP000008227"/>
    </source>
</evidence>
<dbReference type="InterPro" id="IPR029189">
    <property type="entry name" value="TSLP"/>
</dbReference>
<dbReference type="Ensembl" id="ENSSSCT00000015513.4">
    <property type="protein sequence ID" value="ENSSSCP00000015103.4"/>
    <property type="gene ID" value="ENSSSCG00000014198.4"/>
</dbReference>
<dbReference type="PANTHER" id="PTHR38003">
    <property type="entry name" value="THYMIC STROMAL LYMPHOPOIETIN"/>
    <property type="match status" value="1"/>
</dbReference>
<dbReference type="Gene3D" id="1.20.1250.90">
    <property type="entry name" value="Thymic stromal lymphopoietin"/>
    <property type="match status" value="1"/>
</dbReference>
<organism evidence="1 2">
    <name type="scientific">Sus scrofa</name>
    <name type="common">Pig</name>
    <dbReference type="NCBI Taxonomy" id="9823"/>
    <lineage>
        <taxon>Eukaryota</taxon>
        <taxon>Metazoa</taxon>
        <taxon>Chordata</taxon>
        <taxon>Craniata</taxon>
        <taxon>Vertebrata</taxon>
        <taxon>Euteleostomi</taxon>
        <taxon>Mammalia</taxon>
        <taxon>Eutheria</taxon>
        <taxon>Laurasiatheria</taxon>
        <taxon>Artiodactyla</taxon>
        <taxon>Suina</taxon>
        <taxon>Suidae</taxon>
        <taxon>Sus</taxon>
    </lineage>
</organism>
<protein>
    <submittedName>
        <fullName evidence="1">Thymic stromal lymphopoietin</fullName>
    </submittedName>
</protein>
<accession>A0A4X1TXG4</accession>
<dbReference type="GeneTree" id="ENSGT00980000199987"/>
<dbReference type="STRING" id="9823.ENSSSCP00000015103"/>
<reference evidence="2" key="1">
    <citation type="submission" date="2009-11" db="EMBL/GenBank/DDBJ databases">
        <authorList>
            <consortium name="Porcine genome sequencing project"/>
        </authorList>
    </citation>
    <scope>NUCLEOTIDE SEQUENCE [LARGE SCALE GENOMIC DNA]</scope>
    <source>
        <strain evidence="2">Duroc</strain>
    </source>
</reference>
<dbReference type="SMR" id="A0A4X1TXG4"/>
<proteinExistence type="predicted"/>
<keyword evidence="2" id="KW-1185">Reference proteome</keyword>
<dbReference type="PaxDb" id="9823-ENSSSCP00000015103"/>
<dbReference type="GO" id="GO:0005125">
    <property type="term" value="F:cytokine activity"/>
    <property type="evidence" value="ECO:0007669"/>
    <property type="project" value="InterPro"/>
</dbReference>
<gene>
    <name evidence="1" type="primary">TSLP</name>
</gene>
<reference evidence="1" key="4">
    <citation type="submission" date="2025-09" db="UniProtKB">
        <authorList>
            <consortium name="Ensembl"/>
        </authorList>
    </citation>
    <scope>IDENTIFICATION</scope>
</reference>
<sequence>EFAKRTKAAFALQCSGYSGIQINNTQAMRKREVKANKCLEQVSYLLELWRRFSRISKP</sequence>
<accession>F1RLI5</accession>
<reference evidence="1" key="2">
    <citation type="journal article" date="2020" name="Gigascience">
        <title>An improved pig reference genome sequence to enable pig genetics and genomics research.</title>
        <authorList>
            <person name="Warr A."/>
            <person name="Affara N."/>
            <person name="Aken B."/>
            <person name="Beiki H."/>
            <person name="Bickhart D.M."/>
            <person name="Billis K."/>
            <person name="Chow W."/>
            <person name="Eory L."/>
            <person name="Finlayson H.A."/>
            <person name="Flicek P."/>
            <person name="Giron C.G."/>
            <person name="Griffin D.K."/>
            <person name="Hall R."/>
            <person name="Hannum G."/>
            <person name="Hourlier T."/>
            <person name="Howe K."/>
            <person name="Hume D.A."/>
            <person name="Izuogu O."/>
            <person name="Kim K."/>
            <person name="Koren S."/>
            <person name="Liu H."/>
            <person name="Manchanda N."/>
            <person name="Martin F.J."/>
            <person name="Nonneman D.J."/>
            <person name="O'Connor R.E."/>
            <person name="Phillippy A.M."/>
            <person name="Rohrer G.A."/>
            <person name="Rosen B.D."/>
            <person name="Rund L.A."/>
            <person name="Sargent C.A."/>
            <person name="Schook L.B."/>
            <person name="Schroeder S.G."/>
            <person name="Schwartz A.S."/>
            <person name="Skinner B.M."/>
            <person name="Talbot R."/>
            <person name="Tseng E."/>
            <person name="Tuggle C.K."/>
            <person name="Watson M."/>
            <person name="Smith T.P.L."/>
            <person name="Archibald A.L."/>
        </authorList>
    </citation>
    <scope>NUCLEOTIDE SEQUENCE [LARGE SCALE GENOMIC DNA]</scope>
    <source>
        <strain evidence="1">Duroc</strain>
    </source>
</reference>